<feature type="transmembrane region" description="Helical" evidence="2">
    <location>
        <begin position="37"/>
        <end position="56"/>
    </location>
</feature>
<feature type="transmembrane region" description="Helical" evidence="2">
    <location>
        <begin position="139"/>
        <end position="158"/>
    </location>
</feature>
<feature type="transmembrane region" description="Helical" evidence="2">
    <location>
        <begin position="378"/>
        <end position="398"/>
    </location>
</feature>
<proteinExistence type="predicted"/>
<sequence>MIELLFSISLFLSASLLFVIQPMAAKALLPVYGGTPAVWTICMLFFQSLLLLAYGYAHIVSRVRNTWLWRLFHISLVLITLISLPVVFTPFLKEGLPEVSILESLTLQLGLPLLVIGASAPLLQFAYSQTKEKRAGDPYFLYVASNIGSLLALIAYPWLIERYVGLHMQFYYWTIGYGLYVLLLLGIFFSISYQPHVDAKVAQINLSWLNIFKWVSFSFIPCSLLLGVTFYISADIAATPLLWVVPLALYLLSFIITFAKRPMIPNAWVARHILFFTIFPIVGFILHTNTVPVWQVIFFHLLTFFMLALLCHGRLVARRPPPNQLTLFYFCLALGGVLAGVFNSLLAPRIFIGAYEYPMVLALALLCIPLPKLKGRNYIPFIVLVLLMINYLLPGHGFLLQVKQSHFIEIVALILILLWPGSNITLFASMSILFIFLFSPWFQKTEILTQQRNFYGVKHVSVSAGAHVLTSQNTMHGFQLPGSAGLDGSVAYYGPMMTVVQRLQQAKQPLRATIIGLGTGIMTCQFRREDVVKIIDIDEQVINIATDPRFFTYLRDCPAKPLLIKGDGRLILQNSSDTKVDLLVVDAFSSDAIPTHLLTLEAVKLYQQKITADGVILAHISNRNLNLLPVLTTIARQLDMIILQKQQAENIKERQLASEWVLLTMNEAFAIKLMQQAGWRFVTGMNYHLWTDDYSNLIPLLKW</sequence>
<dbReference type="eggNOG" id="COG0421">
    <property type="taxonomic scope" value="Bacteria"/>
</dbReference>
<feature type="transmembrane region" description="Helical" evidence="2">
    <location>
        <begin position="268"/>
        <end position="287"/>
    </location>
</feature>
<keyword evidence="2" id="KW-0472">Membrane</keyword>
<feature type="transmembrane region" description="Helical" evidence="2">
    <location>
        <begin position="68"/>
        <end position="89"/>
    </location>
</feature>
<dbReference type="Gene3D" id="3.40.50.150">
    <property type="entry name" value="Vaccinia Virus protein VP39"/>
    <property type="match status" value="1"/>
</dbReference>
<dbReference type="PANTHER" id="PTHR43317">
    <property type="entry name" value="THERMOSPERMINE SYNTHASE ACAULIS5"/>
    <property type="match status" value="1"/>
</dbReference>
<dbReference type="Proteomes" id="UP000054869">
    <property type="component" value="Unassembled WGS sequence"/>
</dbReference>
<feature type="transmembrane region" description="Helical" evidence="2">
    <location>
        <begin position="293"/>
        <end position="315"/>
    </location>
</feature>
<accession>A0A0W0VIK2</accession>
<keyword evidence="2" id="KW-1133">Transmembrane helix</keyword>
<evidence type="ECO:0000256" key="2">
    <source>
        <dbReference type="SAM" id="Phobius"/>
    </source>
</evidence>
<dbReference type="EMBL" id="LNYI01000048">
    <property type="protein sequence ID" value="KTD19957.1"/>
    <property type="molecule type" value="Genomic_DNA"/>
</dbReference>
<dbReference type="STRING" id="45067.Llan_2052"/>
<keyword evidence="1" id="KW-0620">Polyamine biosynthesis</keyword>
<evidence type="ECO:0000313" key="3">
    <source>
        <dbReference type="EMBL" id="KTD19957.1"/>
    </source>
</evidence>
<feature type="transmembrane region" description="Helical" evidence="2">
    <location>
        <begin position="240"/>
        <end position="259"/>
    </location>
</feature>
<dbReference type="PATRIC" id="fig|45067.4.peg.2153"/>
<keyword evidence="2" id="KW-0812">Transmembrane</keyword>
<keyword evidence="4" id="KW-1185">Reference proteome</keyword>
<evidence type="ECO:0000313" key="4">
    <source>
        <dbReference type="Proteomes" id="UP000054869"/>
    </source>
</evidence>
<reference evidence="3 4" key="1">
    <citation type="submission" date="2015-11" db="EMBL/GenBank/DDBJ databases">
        <title>Genomic analysis of 38 Legionella species identifies large and diverse effector repertoires.</title>
        <authorList>
            <person name="Burstein D."/>
            <person name="Amaro F."/>
            <person name="Zusman T."/>
            <person name="Lifshitz Z."/>
            <person name="Cohen O."/>
            <person name="Gilbert J.A."/>
            <person name="Pupko T."/>
            <person name="Shuman H.A."/>
            <person name="Segal G."/>
        </authorList>
    </citation>
    <scope>NUCLEOTIDE SEQUENCE [LARGE SCALE GENOMIC DNA]</scope>
    <source>
        <strain evidence="3 4">ATCC 49751</strain>
    </source>
</reference>
<feature type="transmembrane region" description="Helical" evidence="2">
    <location>
        <begin position="327"/>
        <end position="346"/>
    </location>
</feature>
<dbReference type="AlphaFoldDB" id="A0A0W0VIK2"/>
<protein>
    <submittedName>
        <fullName evidence="3">Spermidine synthase</fullName>
    </submittedName>
</protein>
<dbReference type="InterPro" id="IPR029063">
    <property type="entry name" value="SAM-dependent_MTases_sf"/>
</dbReference>
<organism evidence="3 4">
    <name type="scientific">Legionella lansingensis</name>
    <dbReference type="NCBI Taxonomy" id="45067"/>
    <lineage>
        <taxon>Bacteria</taxon>
        <taxon>Pseudomonadati</taxon>
        <taxon>Pseudomonadota</taxon>
        <taxon>Gammaproteobacteria</taxon>
        <taxon>Legionellales</taxon>
        <taxon>Legionellaceae</taxon>
        <taxon>Legionella</taxon>
    </lineage>
</organism>
<dbReference type="GO" id="GO:0006596">
    <property type="term" value="P:polyamine biosynthetic process"/>
    <property type="evidence" value="ECO:0007669"/>
    <property type="project" value="UniProtKB-KW"/>
</dbReference>
<dbReference type="PANTHER" id="PTHR43317:SF1">
    <property type="entry name" value="THERMOSPERMINE SYNTHASE ACAULIS5"/>
    <property type="match status" value="1"/>
</dbReference>
<dbReference type="NCBIfam" id="NF037959">
    <property type="entry name" value="MFS_SpdSyn"/>
    <property type="match status" value="1"/>
</dbReference>
<dbReference type="SUPFAM" id="SSF53335">
    <property type="entry name" value="S-adenosyl-L-methionine-dependent methyltransferases"/>
    <property type="match status" value="1"/>
</dbReference>
<feature type="transmembrane region" description="Helical" evidence="2">
    <location>
        <begin position="214"/>
        <end position="234"/>
    </location>
</feature>
<comment type="caution">
    <text evidence="3">The sequence shown here is derived from an EMBL/GenBank/DDBJ whole genome shotgun (WGS) entry which is preliminary data.</text>
</comment>
<feature type="transmembrane region" description="Helical" evidence="2">
    <location>
        <begin position="109"/>
        <end position="127"/>
    </location>
</feature>
<gene>
    <name evidence="3" type="ORF">Llan_2052</name>
</gene>
<feature type="transmembrane region" description="Helical" evidence="2">
    <location>
        <begin position="170"/>
        <end position="193"/>
    </location>
</feature>
<evidence type="ECO:0000256" key="1">
    <source>
        <dbReference type="ARBA" id="ARBA00023115"/>
    </source>
</evidence>
<feature type="transmembrane region" description="Helical" evidence="2">
    <location>
        <begin position="410"/>
        <end position="438"/>
    </location>
</feature>
<name>A0A0W0VIK2_9GAMM</name>